<dbReference type="InterPro" id="IPR025662">
    <property type="entry name" value="Sigma_54_int_dom_ATP-bd_1"/>
</dbReference>
<keyword evidence="2" id="KW-0067">ATP-binding</keyword>
<dbReference type="InterPro" id="IPR058031">
    <property type="entry name" value="AAA_lid_NorR"/>
</dbReference>
<evidence type="ECO:0000256" key="1">
    <source>
        <dbReference type="ARBA" id="ARBA00022741"/>
    </source>
</evidence>
<dbReference type="SUPFAM" id="SSF55785">
    <property type="entry name" value="PYP-like sensor domain (PAS domain)"/>
    <property type="match status" value="1"/>
</dbReference>
<dbReference type="Pfam" id="PF25601">
    <property type="entry name" value="AAA_lid_14"/>
    <property type="match status" value="1"/>
</dbReference>
<dbReference type="STRING" id="1308866.J416_05368"/>
<dbReference type="InterPro" id="IPR027417">
    <property type="entry name" value="P-loop_NTPase"/>
</dbReference>
<dbReference type="Gene3D" id="3.30.450.20">
    <property type="entry name" value="PAS domain"/>
    <property type="match status" value="1"/>
</dbReference>
<dbReference type="PRINTS" id="PR01590">
    <property type="entry name" value="HTHFIS"/>
</dbReference>
<dbReference type="RefSeq" id="WP_003466330.1">
    <property type="nucleotide sequence ID" value="NZ_APML01000019.1"/>
</dbReference>
<keyword evidence="3" id="KW-0805">Transcription regulation</keyword>
<evidence type="ECO:0000256" key="2">
    <source>
        <dbReference type="ARBA" id="ARBA00022840"/>
    </source>
</evidence>
<dbReference type="InterPro" id="IPR002078">
    <property type="entry name" value="Sigma_54_int"/>
</dbReference>
<dbReference type="InterPro" id="IPR000014">
    <property type="entry name" value="PAS"/>
</dbReference>
<gene>
    <name evidence="6" type="ORF">J416_05368</name>
</gene>
<dbReference type="SMART" id="SM00091">
    <property type="entry name" value="PAS"/>
    <property type="match status" value="1"/>
</dbReference>
<dbReference type="Pfam" id="PF13426">
    <property type="entry name" value="PAS_9"/>
    <property type="match status" value="1"/>
</dbReference>
<dbReference type="PROSITE" id="PS00675">
    <property type="entry name" value="SIGMA54_INTERACT_1"/>
    <property type="match status" value="1"/>
</dbReference>
<dbReference type="InterPro" id="IPR035965">
    <property type="entry name" value="PAS-like_dom_sf"/>
</dbReference>
<keyword evidence="4" id="KW-0804">Transcription</keyword>
<feature type="domain" description="Sigma-54 factor interaction" evidence="5">
    <location>
        <begin position="248"/>
        <end position="458"/>
    </location>
</feature>
<dbReference type="InterPro" id="IPR002197">
    <property type="entry name" value="HTH_Fis"/>
</dbReference>
<keyword evidence="7" id="KW-1185">Reference proteome</keyword>
<dbReference type="PANTHER" id="PTHR32071">
    <property type="entry name" value="TRANSCRIPTIONAL REGULATORY PROTEIN"/>
    <property type="match status" value="1"/>
</dbReference>
<keyword evidence="1" id="KW-0547">Nucleotide-binding</keyword>
<dbReference type="PANTHER" id="PTHR32071:SF121">
    <property type="entry name" value="SIGMA L-DEPENDENT TRANSCRIPTIONAL REGULATOR YQIR-RELATED"/>
    <property type="match status" value="1"/>
</dbReference>
<dbReference type="PROSITE" id="PS50045">
    <property type="entry name" value="SIGMA54_INTERACT_4"/>
    <property type="match status" value="1"/>
</dbReference>
<dbReference type="PATRIC" id="fig|1308866.3.peg.1085"/>
<evidence type="ECO:0000313" key="6">
    <source>
        <dbReference type="EMBL" id="ENH97416.1"/>
    </source>
</evidence>
<dbReference type="EMBL" id="APML01000019">
    <property type="protein sequence ID" value="ENH97416.1"/>
    <property type="molecule type" value="Genomic_DNA"/>
</dbReference>
<evidence type="ECO:0000313" key="7">
    <source>
        <dbReference type="Proteomes" id="UP000012283"/>
    </source>
</evidence>
<dbReference type="Proteomes" id="UP000012283">
    <property type="component" value="Unassembled WGS sequence"/>
</dbReference>
<evidence type="ECO:0000256" key="3">
    <source>
        <dbReference type="ARBA" id="ARBA00023015"/>
    </source>
</evidence>
<dbReference type="CDD" id="cd00009">
    <property type="entry name" value="AAA"/>
    <property type="match status" value="1"/>
</dbReference>
<proteinExistence type="predicted"/>
<evidence type="ECO:0000259" key="5">
    <source>
        <dbReference type="PROSITE" id="PS50045"/>
    </source>
</evidence>
<dbReference type="GO" id="GO:0043565">
    <property type="term" value="F:sequence-specific DNA binding"/>
    <property type="evidence" value="ECO:0007669"/>
    <property type="project" value="InterPro"/>
</dbReference>
<dbReference type="AlphaFoldDB" id="N4WWG2"/>
<dbReference type="Gene3D" id="1.10.8.60">
    <property type="match status" value="1"/>
</dbReference>
<protein>
    <submittedName>
        <fullName evidence="6">YqiR family transcription regulator</fullName>
    </submittedName>
</protein>
<organism evidence="6 7">
    <name type="scientific">Gracilibacillus halophilus YIM-C55.5</name>
    <dbReference type="NCBI Taxonomy" id="1308866"/>
    <lineage>
        <taxon>Bacteria</taxon>
        <taxon>Bacillati</taxon>
        <taxon>Bacillota</taxon>
        <taxon>Bacilli</taxon>
        <taxon>Bacillales</taxon>
        <taxon>Bacillaceae</taxon>
        <taxon>Gracilibacillus</taxon>
    </lineage>
</organism>
<name>N4WWG2_9BACI</name>
<dbReference type="GO" id="GO:0006355">
    <property type="term" value="P:regulation of DNA-templated transcription"/>
    <property type="evidence" value="ECO:0007669"/>
    <property type="project" value="InterPro"/>
</dbReference>
<accession>N4WWG2</accession>
<dbReference type="SUPFAM" id="SSF46689">
    <property type="entry name" value="Homeodomain-like"/>
    <property type="match status" value="1"/>
</dbReference>
<dbReference type="Pfam" id="PF02954">
    <property type="entry name" value="HTH_8"/>
    <property type="match status" value="1"/>
</dbReference>
<dbReference type="eggNOG" id="COG3829">
    <property type="taxonomic scope" value="Bacteria"/>
</dbReference>
<dbReference type="Pfam" id="PF00158">
    <property type="entry name" value="Sigma54_activat"/>
    <property type="match status" value="1"/>
</dbReference>
<dbReference type="Gene3D" id="3.40.50.300">
    <property type="entry name" value="P-loop containing nucleotide triphosphate hydrolases"/>
    <property type="match status" value="1"/>
</dbReference>
<dbReference type="GO" id="GO:0005524">
    <property type="term" value="F:ATP binding"/>
    <property type="evidence" value="ECO:0007669"/>
    <property type="project" value="UniProtKB-KW"/>
</dbReference>
<evidence type="ECO:0000256" key="4">
    <source>
        <dbReference type="ARBA" id="ARBA00023163"/>
    </source>
</evidence>
<comment type="caution">
    <text evidence="6">The sequence shown here is derived from an EMBL/GenBank/DDBJ whole genome shotgun (WGS) entry which is preliminary data.</text>
</comment>
<dbReference type="SUPFAM" id="SSF52540">
    <property type="entry name" value="P-loop containing nucleoside triphosphate hydrolases"/>
    <property type="match status" value="1"/>
</dbReference>
<dbReference type="Gene3D" id="1.10.10.60">
    <property type="entry name" value="Homeodomain-like"/>
    <property type="match status" value="1"/>
</dbReference>
<sequence>MSTNYEMMSGEITDQFFAKAPSGFMLIDKNYLIYSANRQAQLLLNTTEEQELIGKPFGTFLSLQPLEEVVQGRKELHTEQTNENGQRLLLTYFPLFDEHRTLHRIGLIIEEANHFNQKVEKHTDYMFCQQALHAITQQSEAAVRILASNGSERYTNHEWEQIRHQQINMKKIHAQLTKALHQRRGYQDQFVNGQNIYKMQIEPFFSKGKLLGFVQMLITDEHQQFKSQLHQMKQVIRHLEKNYKYEDIIGTSSEILIAKEQAKLFSKTTSPILIRGETGVGKAMFARVIHSESEQGGNKFVKIATRSLSRNDQIRNLFGDQDHTGWLTQYTNGTIYIDELSELTIKTQENILYWLDQSTPSQRPNMIFGTTLSLADQWSSNFYKPLLERLQLYQIALPPLRERKEDIESLTTSIIERLNDELNKNVTCLSDETKKLFLTYRWPGNVAELESMMRQTFVRLAENEEVIQPEHIPSLAFNQNKVVHTDQCTLQASVDQYEKQYILQALDQYQYNKTKTAKALGISIRNLYYKMDRHQIDREVR</sequence>
<dbReference type="InterPro" id="IPR009057">
    <property type="entry name" value="Homeodomain-like_sf"/>
</dbReference>
<reference evidence="6 7" key="1">
    <citation type="submission" date="2013-03" db="EMBL/GenBank/DDBJ databases">
        <title>Draft genome sequence of Gracibacillus halophilus YIM-C55.5, a moderately halophilic and thermophilic organism from the Xiaochaidamu salt lake.</title>
        <authorList>
            <person name="Sugumar T."/>
            <person name="Polireddy D.R."/>
            <person name="Antony A."/>
            <person name="Madhava Y.R."/>
            <person name="Sivakumar N."/>
        </authorList>
    </citation>
    <scope>NUCLEOTIDE SEQUENCE [LARGE SCALE GENOMIC DNA]</scope>
    <source>
        <strain evidence="6 7">YIM-C55.5</strain>
    </source>
</reference>